<dbReference type="EMBL" id="CP127295">
    <property type="protein sequence ID" value="WIX98410.1"/>
    <property type="molecule type" value="Genomic_DNA"/>
</dbReference>
<dbReference type="SMART" id="SM00344">
    <property type="entry name" value="HTH_ASNC"/>
    <property type="match status" value="1"/>
</dbReference>
<reference evidence="5 6" key="1">
    <citation type="submission" date="2023-06" db="EMBL/GenBank/DDBJ databases">
        <authorList>
            <person name="Oyuntsetseg B."/>
            <person name="Kim S.B."/>
        </authorList>
    </citation>
    <scope>NUCLEOTIDE SEQUENCE [LARGE SCALE GENOMIC DNA]</scope>
    <source>
        <strain evidence="5 6">4-36</strain>
    </source>
</reference>
<organism evidence="5 6">
    <name type="scientific">Amycolatopsis mongoliensis</name>
    <dbReference type="NCBI Taxonomy" id="715475"/>
    <lineage>
        <taxon>Bacteria</taxon>
        <taxon>Bacillati</taxon>
        <taxon>Actinomycetota</taxon>
        <taxon>Actinomycetes</taxon>
        <taxon>Pseudonocardiales</taxon>
        <taxon>Pseudonocardiaceae</taxon>
        <taxon>Amycolatopsis</taxon>
    </lineage>
</organism>
<dbReference type="InterPro" id="IPR019888">
    <property type="entry name" value="Tscrpt_reg_AsnC-like"/>
</dbReference>
<name>A0A9Y2NAA7_9PSEU</name>
<dbReference type="RefSeq" id="WP_285994895.1">
    <property type="nucleotide sequence ID" value="NZ_CP127295.1"/>
</dbReference>
<dbReference type="InterPro" id="IPR000485">
    <property type="entry name" value="AsnC-type_HTH_dom"/>
</dbReference>
<dbReference type="SUPFAM" id="SSF54909">
    <property type="entry name" value="Dimeric alpha+beta barrel"/>
    <property type="match status" value="1"/>
</dbReference>
<dbReference type="PROSITE" id="PS50956">
    <property type="entry name" value="HTH_ASNC_2"/>
    <property type="match status" value="1"/>
</dbReference>
<sequence length="153" mass="17095">MALDSIDQAILRILQRDGRMSNRDLASAVGLSAAPCLRRVQRLEEQGYISGYAALVDRDLVGRGLTVFITVRLAQHTKRAIERFETEIVQDPAVLECHWTAGETDYLLKVAVADLRDLDRFLLERMTRIEGVATLHSGIAIRTVKHTTVVPVD</sequence>
<dbReference type="GO" id="GO:0043565">
    <property type="term" value="F:sequence-specific DNA binding"/>
    <property type="evidence" value="ECO:0007669"/>
    <property type="project" value="InterPro"/>
</dbReference>
<evidence type="ECO:0000256" key="2">
    <source>
        <dbReference type="ARBA" id="ARBA00023125"/>
    </source>
</evidence>
<evidence type="ECO:0000256" key="1">
    <source>
        <dbReference type="ARBA" id="ARBA00023015"/>
    </source>
</evidence>
<dbReference type="Pfam" id="PF13412">
    <property type="entry name" value="HTH_24"/>
    <property type="match status" value="1"/>
</dbReference>
<keyword evidence="3" id="KW-0804">Transcription</keyword>
<dbReference type="PANTHER" id="PTHR30154:SF34">
    <property type="entry name" value="TRANSCRIPTIONAL REGULATOR AZLB"/>
    <property type="match status" value="1"/>
</dbReference>
<evidence type="ECO:0000313" key="5">
    <source>
        <dbReference type="EMBL" id="WIX98410.1"/>
    </source>
</evidence>
<dbReference type="Pfam" id="PF01037">
    <property type="entry name" value="AsnC_trans_reg"/>
    <property type="match status" value="1"/>
</dbReference>
<dbReference type="PRINTS" id="PR00033">
    <property type="entry name" value="HTHASNC"/>
</dbReference>
<dbReference type="AlphaFoldDB" id="A0A9Y2NAA7"/>
<evidence type="ECO:0000259" key="4">
    <source>
        <dbReference type="PROSITE" id="PS50956"/>
    </source>
</evidence>
<dbReference type="PROSITE" id="PS00519">
    <property type="entry name" value="HTH_ASNC_1"/>
    <property type="match status" value="1"/>
</dbReference>
<dbReference type="InterPro" id="IPR036390">
    <property type="entry name" value="WH_DNA-bd_sf"/>
</dbReference>
<dbReference type="PANTHER" id="PTHR30154">
    <property type="entry name" value="LEUCINE-RESPONSIVE REGULATORY PROTEIN"/>
    <property type="match status" value="1"/>
</dbReference>
<evidence type="ECO:0000313" key="6">
    <source>
        <dbReference type="Proteomes" id="UP001239397"/>
    </source>
</evidence>
<proteinExistence type="predicted"/>
<dbReference type="Gene3D" id="1.10.10.10">
    <property type="entry name" value="Winged helix-like DNA-binding domain superfamily/Winged helix DNA-binding domain"/>
    <property type="match status" value="1"/>
</dbReference>
<dbReference type="CDD" id="cd00090">
    <property type="entry name" value="HTH_ARSR"/>
    <property type="match status" value="1"/>
</dbReference>
<dbReference type="Gene3D" id="3.30.70.920">
    <property type="match status" value="1"/>
</dbReference>
<dbReference type="InterPro" id="IPR019885">
    <property type="entry name" value="Tscrpt_reg_HTH_AsnC-type_CS"/>
</dbReference>
<keyword evidence="2" id="KW-0238">DNA-binding</keyword>
<dbReference type="Proteomes" id="UP001239397">
    <property type="component" value="Chromosome"/>
</dbReference>
<dbReference type="SUPFAM" id="SSF46785">
    <property type="entry name" value="Winged helix' DNA-binding domain"/>
    <property type="match status" value="1"/>
</dbReference>
<dbReference type="InterPro" id="IPR019887">
    <property type="entry name" value="Tscrpt_reg_AsnC/Lrp_C"/>
</dbReference>
<dbReference type="GO" id="GO:0043200">
    <property type="term" value="P:response to amino acid"/>
    <property type="evidence" value="ECO:0007669"/>
    <property type="project" value="TreeGrafter"/>
</dbReference>
<dbReference type="InterPro" id="IPR011991">
    <property type="entry name" value="ArsR-like_HTH"/>
</dbReference>
<keyword evidence="6" id="KW-1185">Reference proteome</keyword>
<keyword evidence="1" id="KW-0805">Transcription regulation</keyword>
<dbReference type="InterPro" id="IPR011008">
    <property type="entry name" value="Dimeric_a/b-barrel"/>
</dbReference>
<evidence type="ECO:0000256" key="3">
    <source>
        <dbReference type="ARBA" id="ARBA00023163"/>
    </source>
</evidence>
<dbReference type="InterPro" id="IPR036388">
    <property type="entry name" value="WH-like_DNA-bd_sf"/>
</dbReference>
<dbReference type="GO" id="GO:0005829">
    <property type="term" value="C:cytosol"/>
    <property type="evidence" value="ECO:0007669"/>
    <property type="project" value="TreeGrafter"/>
</dbReference>
<feature type="domain" description="HTH asnC-type" evidence="4">
    <location>
        <begin position="3"/>
        <end position="64"/>
    </location>
</feature>
<protein>
    <submittedName>
        <fullName evidence="5">Lrp/AsnC family transcriptional regulator</fullName>
    </submittedName>
</protein>
<gene>
    <name evidence="5" type="ORF">QRX60_30630</name>
</gene>
<dbReference type="KEGG" id="amog:QRX60_30630"/>
<accession>A0A9Y2NAA7</accession>